<evidence type="ECO:0000313" key="2">
    <source>
        <dbReference type="EMBL" id="MBB3044132.1"/>
    </source>
</evidence>
<sequence>MTEGPEFLTDDRTKVLRRLLFVIVGFAVVLVLVGVPLVAGDYEVYGAIVLAIAVVVGAAALATLRAIRGRSPAARRLCIATGVLTAALSVLLVPVWIGLLTVVAGIGLLVITFAPERGPR</sequence>
<proteinExistence type="predicted"/>
<dbReference type="Proteomes" id="UP000589626">
    <property type="component" value="Unassembled WGS sequence"/>
</dbReference>
<dbReference type="EMBL" id="JACHWR010000003">
    <property type="protein sequence ID" value="MBB3044132.1"/>
    <property type="molecule type" value="Genomic_DNA"/>
</dbReference>
<keyword evidence="3" id="KW-1185">Reference proteome</keyword>
<feature type="transmembrane region" description="Helical" evidence="1">
    <location>
        <begin position="45"/>
        <end position="67"/>
    </location>
</feature>
<name>A0A7W4Z2Q1_9ACTN</name>
<feature type="transmembrane region" description="Helical" evidence="1">
    <location>
        <begin position="19"/>
        <end position="39"/>
    </location>
</feature>
<evidence type="ECO:0000256" key="1">
    <source>
        <dbReference type="SAM" id="Phobius"/>
    </source>
</evidence>
<feature type="transmembrane region" description="Helical" evidence="1">
    <location>
        <begin position="79"/>
        <end position="111"/>
    </location>
</feature>
<gene>
    <name evidence="2" type="ORF">FHU40_003969</name>
</gene>
<keyword evidence="1" id="KW-0472">Membrane</keyword>
<reference evidence="2 3" key="1">
    <citation type="submission" date="2020-08" db="EMBL/GenBank/DDBJ databases">
        <title>Sequencing the genomes of 1000 actinobacteria strains.</title>
        <authorList>
            <person name="Klenk H.-P."/>
        </authorList>
    </citation>
    <scope>NUCLEOTIDE SEQUENCE [LARGE SCALE GENOMIC DNA]</scope>
    <source>
        <strain evidence="2 3">DSM 105498</strain>
    </source>
</reference>
<evidence type="ECO:0000313" key="3">
    <source>
        <dbReference type="Proteomes" id="UP000589626"/>
    </source>
</evidence>
<keyword evidence="1" id="KW-1133">Transmembrane helix</keyword>
<dbReference type="RefSeq" id="WP_183594038.1">
    <property type="nucleotide sequence ID" value="NZ_JACHWR010000003.1"/>
</dbReference>
<dbReference type="AlphaFoldDB" id="A0A7W4Z2Q1"/>
<comment type="caution">
    <text evidence="2">The sequence shown here is derived from an EMBL/GenBank/DDBJ whole genome shotgun (WGS) entry which is preliminary data.</text>
</comment>
<organism evidence="2 3">
    <name type="scientific">Nocardioides soli</name>
    <dbReference type="NCBI Taxonomy" id="1036020"/>
    <lineage>
        <taxon>Bacteria</taxon>
        <taxon>Bacillati</taxon>
        <taxon>Actinomycetota</taxon>
        <taxon>Actinomycetes</taxon>
        <taxon>Propionibacteriales</taxon>
        <taxon>Nocardioidaceae</taxon>
        <taxon>Nocardioides</taxon>
    </lineage>
</organism>
<protein>
    <submittedName>
        <fullName evidence="2">Putative membrane-anchored protein</fullName>
    </submittedName>
</protein>
<accession>A0A7W4Z2Q1</accession>
<keyword evidence="1" id="KW-0812">Transmembrane</keyword>